<accession>A0AAQ3S8A2</accession>
<dbReference type="Pfam" id="PF00078">
    <property type="entry name" value="RVT_1"/>
    <property type="match status" value="1"/>
</dbReference>
<dbReference type="PANTHER" id="PTHR37984:SF5">
    <property type="entry name" value="PROTEIN NYNRIN-LIKE"/>
    <property type="match status" value="1"/>
</dbReference>
<dbReference type="GO" id="GO:0003964">
    <property type="term" value="F:RNA-directed DNA polymerase activity"/>
    <property type="evidence" value="ECO:0007669"/>
    <property type="project" value="UniProtKB-KW"/>
</dbReference>
<name>A0AAQ3S8A2_VIGMU</name>
<feature type="domain" description="Reverse transcriptase/retrotransposon-derived protein RNase H-like" evidence="10">
    <location>
        <begin position="228"/>
        <end position="318"/>
    </location>
</feature>
<dbReference type="InterPro" id="IPR043502">
    <property type="entry name" value="DNA/RNA_pol_sf"/>
</dbReference>
<dbReference type="Pfam" id="PF17919">
    <property type="entry name" value="RT_RNaseH_2"/>
    <property type="match status" value="1"/>
</dbReference>
<dbReference type="InterPro" id="IPR012337">
    <property type="entry name" value="RNaseH-like_sf"/>
</dbReference>
<dbReference type="EMBL" id="CP144699">
    <property type="protein sequence ID" value="WVZ19426.1"/>
    <property type="molecule type" value="Genomic_DNA"/>
</dbReference>
<dbReference type="InterPro" id="IPR043128">
    <property type="entry name" value="Rev_trsase/Diguanyl_cyclase"/>
</dbReference>
<dbReference type="Gene3D" id="3.30.70.270">
    <property type="match status" value="2"/>
</dbReference>
<dbReference type="FunFam" id="3.10.10.10:FF:000007">
    <property type="entry name" value="Retrovirus-related Pol polyprotein from transposon 17.6-like Protein"/>
    <property type="match status" value="1"/>
</dbReference>
<keyword evidence="12" id="KW-1185">Reference proteome</keyword>
<evidence type="ECO:0000313" key="11">
    <source>
        <dbReference type="EMBL" id="WVZ19426.1"/>
    </source>
</evidence>
<dbReference type="GO" id="GO:0006508">
    <property type="term" value="P:proteolysis"/>
    <property type="evidence" value="ECO:0007669"/>
    <property type="project" value="UniProtKB-KW"/>
</dbReference>
<evidence type="ECO:0000256" key="2">
    <source>
        <dbReference type="ARBA" id="ARBA00022679"/>
    </source>
</evidence>
<dbReference type="Gene3D" id="3.30.420.10">
    <property type="entry name" value="Ribonuclease H-like superfamily/Ribonuclease H"/>
    <property type="match status" value="2"/>
</dbReference>
<dbReference type="InterPro" id="IPR041577">
    <property type="entry name" value="RT_RNaseH_2"/>
</dbReference>
<keyword evidence="3" id="KW-0548">Nucleotidyltransferase</keyword>
<keyword evidence="1" id="KW-0645">Protease</keyword>
<dbReference type="InterPro" id="IPR050951">
    <property type="entry name" value="Retrovirus_Pol_polyprotein"/>
</dbReference>
<protein>
    <submittedName>
        <fullName evidence="11">Uncharacterized protein</fullName>
    </submittedName>
</protein>
<keyword evidence="6" id="KW-0378">Hydrolase</keyword>
<evidence type="ECO:0000256" key="1">
    <source>
        <dbReference type="ARBA" id="ARBA00022670"/>
    </source>
</evidence>
<evidence type="ECO:0000256" key="6">
    <source>
        <dbReference type="ARBA" id="ARBA00022801"/>
    </source>
</evidence>
<dbReference type="GO" id="GO:0008233">
    <property type="term" value="F:peptidase activity"/>
    <property type="evidence" value="ECO:0007669"/>
    <property type="project" value="UniProtKB-KW"/>
</dbReference>
<dbReference type="PANTHER" id="PTHR37984">
    <property type="entry name" value="PROTEIN CBG26694"/>
    <property type="match status" value="1"/>
</dbReference>
<dbReference type="SUPFAM" id="SSF53098">
    <property type="entry name" value="Ribonuclease H-like"/>
    <property type="match status" value="1"/>
</dbReference>
<dbReference type="CDD" id="cd01647">
    <property type="entry name" value="RT_LTR"/>
    <property type="match status" value="1"/>
</dbReference>
<feature type="domain" description="Reverse transcriptase" evidence="9">
    <location>
        <begin position="21"/>
        <end position="169"/>
    </location>
</feature>
<evidence type="ECO:0000259" key="10">
    <source>
        <dbReference type="Pfam" id="PF17919"/>
    </source>
</evidence>
<keyword evidence="5" id="KW-0255">Endonuclease</keyword>
<dbReference type="Gene3D" id="3.10.10.10">
    <property type="entry name" value="HIV Type 1 Reverse Transcriptase, subunit A, domain 1"/>
    <property type="match status" value="1"/>
</dbReference>
<keyword evidence="2" id="KW-0808">Transferase</keyword>
<evidence type="ECO:0000256" key="3">
    <source>
        <dbReference type="ARBA" id="ARBA00022695"/>
    </source>
</evidence>
<dbReference type="AlphaFoldDB" id="A0AAQ3S8A2"/>
<dbReference type="InterPro" id="IPR000477">
    <property type="entry name" value="RT_dom"/>
</dbReference>
<sequence>MLKAGIICLSISPYSNPIILVRKKDGGWRFCIDYKAFNKLTITNKFPILIIEELLDELVGGTIFSKLDLKSGYHQIRMKEGDIEKTAFRTHEGHYEFLIMAFGLTNAASTFQSLMNQCFFMTLIYSPSLDMHLPDLSQVLQQLCEHHLQVNRKKCRFGQASIEYLGHVILGAGVSADPKKIEAIRTWPIPKHYFTWIFGHRMFVQDYGKIAKSLTQLFKKDGFHYNMDAQRAFEILKEAVSRLPTLAIPDFSKPFVVETDASSKGLDAVFLQEGRPLAFWSQAFSDRAQSKLVYERELMAAKQALNKRRHYLLGAHFKNNSDGHQNQLDLILKSDRPGRETGKYTIFVVVDKFTKYVHFFALSHPYSALEEVVRLHGFPSSIVLDRDKAINRCFGRLFEVYAGTQPKQWPTWLLWAEFWFNTNYSTCSKITPFKASYGCDPPLILKGITIPSKVESVNQVQEERNGILKKLKDNLCKARETNKLQAEKHKRDVVYNEGDWVVEQIGKVSYKLLLPEHSCTHPVFYVSLLKPAESANVINTKFPDFHLEDKVKLQGWGIDRFSGEVIVSSFGGKEVLGELRSSRKTFVPRRHCCNPTAEQTLVDLYWNAYLGLHTCRRIDDKFRHRANCISGIRVPPKLKDSAVLGCLTLDHNRAEVVSLASSASPVSQESRNAHTTHALKKSIWALLLAPLII</sequence>
<proteinExistence type="predicted"/>
<gene>
    <name evidence="11" type="ORF">V8G54_006748</name>
</gene>
<keyword evidence="8" id="KW-0511">Multifunctional enzyme</keyword>
<organism evidence="11 12">
    <name type="scientific">Vigna mungo</name>
    <name type="common">Black gram</name>
    <name type="synonym">Phaseolus mungo</name>
    <dbReference type="NCBI Taxonomy" id="3915"/>
    <lineage>
        <taxon>Eukaryota</taxon>
        <taxon>Viridiplantae</taxon>
        <taxon>Streptophyta</taxon>
        <taxon>Embryophyta</taxon>
        <taxon>Tracheophyta</taxon>
        <taxon>Spermatophyta</taxon>
        <taxon>Magnoliopsida</taxon>
        <taxon>eudicotyledons</taxon>
        <taxon>Gunneridae</taxon>
        <taxon>Pentapetalae</taxon>
        <taxon>rosids</taxon>
        <taxon>fabids</taxon>
        <taxon>Fabales</taxon>
        <taxon>Fabaceae</taxon>
        <taxon>Papilionoideae</taxon>
        <taxon>50 kb inversion clade</taxon>
        <taxon>NPAAA clade</taxon>
        <taxon>indigoferoid/millettioid clade</taxon>
        <taxon>Phaseoleae</taxon>
        <taxon>Vigna</taxon>
    </lineage>
</organism>
<keyword evidence="7" id="KW-0695">RNA-directed DNA polymerase</keyword>
<evidence type="ECO:0000259" key="9">
    <source>
        <dbReference type="Pfam" id="PF00078"/>
    </source>
</evidence>
<dbReference type="GO" id="GO:0004519">
    <property type="term" value="F:endonuclease activity"/>
    <property type="evidence" value="ECO:0007669"/>
    <property type="project" value="UniProtKB-KW"/>
</dbReference>
<evidence type="ECO:0000256" key="4">
    <source>
        <dbReference type="ARBA" id="ARBA00022722"/>
    </source>
</evidence>
<dbReference type="GO" id="GO:0003676">
    <property type="term" value="F:nucleic acid binding"/>
    <property type="evidence" value="ECO:0007669"/>
    <property type="project" value="InterPro"/>
</dbReference>
<keyword evidence="4" id="KW-0540">Nuclease</keyword>
<dbReference type="SUPFAM" id="SSF56672">
    <property type="entry name" value="DNA/RNA polymerases"/>
    <property type="match status" value="1"/>
</dbReference>
<reference evidence="11 12" key="1">
    <citation type="journal article" date="2023" name="Life. Sci Alliance">
        <title>Evolutionary insights into 3D genome organization and epigenetic landscape of Vigna mungo.</title>
        <authorList>
            <person name="Junaid A."/>
            <person name="Singh B."/>
            <person name="Bhatia S."/>
        </authorList>
    </citation>
    <scope>NUCLEOTIDE SEQUENCE [LARGE SCALE GENOMIC DNA]</scope>
    <source>
        <strain evidence="11">Urdbean</strain>
    </source>
</reference>
<evidence type="ECO:0000256" key="7">
    <source>
        <dbReference type="ARBA" id="ARBA00022918"/>
    </source>
</evidence>
<evidence type="ECO:0000313" key="12">
    <source>
        <dbReference type="Proteomes" id="UP001374535"/>
    </source>
</evidence>
<evidence type="ECO:0000256" key="5">
    <source>
        <dbReference type="ARBA" id="ARBA00022759"/>
    </source>
</evidence>
<evidence type="ECO:0000256" key="8">
    <source>
        <dbReference type="ARBA" id="ARBA00023268"/>
    </source>
</evidence>
<dbReference type="InterPro" id="IPR036397">
    <property type="entry name" value="RNaseH_sf"/>
</dbReference>
<dbReference type="Proteomes" id="UP001374535">
    <property type="component" value="Chromosome 2"/>
</dbReference>